<evidence type="ECO:0000256" key="3">
    <source>
        <dbReference type="ARBA" id="ARBA00022884"/>
    </source>
</evidence>
<keyword evidence="5 6" id="KW-0804">Transcription</keyword>
<dbReference type="Pfam" id="PF01029">
    <property type="entry name" value="NusB"/>
    <property type="match status" value="1"/>
</dbReference>
<reference evidence="9" key="1">
    <citation type="submission" date="2015-12" db="EMBL/GenBank/DDBJ databases">
        <authorList>
            <person name="Lodha T.D."/>
            <person name="Chintalapati S."/>
            <person name="Chintalapati V.R."/>
            <person name="Sravanthi T."/>
        </authorList>
    </citation>
    <scope>NUCLEOTIDE SEQUENCE [LARGE SCALE GENOMIC DNA]</scope>
    <source>
        <strain evidence="9">JC133</strain>
    </source>
</reference>
<dbReference type="GO" id="GO:0003723">
    <property type="term" value="F:RNA binding"/>
    <property type="evidence" value="ECO:0007669"/>
    <property type="project" value="UniProtKB-UniRule"/>
</dbReference>
<dbReference type="OrthoDB" id="9811381at2"/>
<keyword evidence="9" id="KW-1185">Reference proteome</keyword>
<dbReference type="NCBIfam" id="TIGR01951">
    <property type="entry name" value="nusB"/>
    <property type="match status" value="1"/>
</dbReference>
<comment type="similarity">
    <text evidence="1 6">Belongs to the NusB family.</text>
</comment>
<keyword evidence="4 6" id="KW-0805">Transcription regulation</keyword>
<dbReference type="PANTHER" id="PTHR11078:SF3">
    <property type="entry name" value="ANTITERMINATION NUSB DOMAIN-CONTAINING PROTEIN"/>
    <property type="match status" value="1"/>
</dbReference>
<keyword evidence="3 6" id="KW-0694">RNA-binding</keyword>
<evidence type="ECO:0000256" key="5">
    <source>
        <dbReference type="ARBA" id="ARBA00023163"/>
    </source>
</evidence>
<evidence type="ECO:0000256" key="2">
    <source>
        <dbReference type="ARBA" id="ARBA00022814"/>
    </source>
</evidence>
<dbReference type="SUPFAM" id="SSF48013">
    <property type="entry name" value="NusB-like"/>
    <property type="match status" value="1"/>
</dbReference>
<dbReference type="GO" id="GO:0005829">
    <property type="term" value="C:cytosol"/>
    <property type="evidence" value="ECO:0007669"/>
    <property type="project" value="TreeGrafter"/>
</dbReference>
<dbReference type="CDD" id="cd00619">
    <property type="entry name" value="Terminator_NusB"/>
    <property type="match status" value="1"/>
</dbReference>
<accession>A0A2S4K0G6</accession>
<dbReference type="GO" id="GO:0031564">
    <property type="term" value="P:transcription antitermination"/>
    <property type="evidence" value="ECO:0007669"/>
    <property type="project" value="UniProtKB-KW"/>
</dbReference>
<dbReference type="HAMAP" id="MF_00073">
    <property type="entry name" value="NusB"/>
    <property type="match status" value="1"/>
</dbReference>
<evidence type="ECO:0000256" key="1">
    <source>
        <dbReference type="ARBA" id="ARBA00005952"/>
    </source>
</evidence>
<dbReference type="AlphaFoldDB" id="A0A2S4K0G6"/>
<comment type="caution">
    <text evidence="8">The sequence shown here is derived from an EMBL/GenBank/DDBJ whole genome shotgun (WGS) entry which is preliminary data.</text>
</comment>
<dbReference type="InterPro" id="IPR011605">
    <property type="entry name" value="NusB_fam"/>
</dbReference>
<proteinExistence type="inferred from homology"/>
<dbReference type="RefSeq" id="WP_103679261.1">
    <property type="nucleotide sequence ID" value="NZ_LPWH01000004.1"/>
</dbReference>
<comment type="function">
    <text evidence="6">Involved in transcription antitermination. Required for transcription of ribosomal RNA (rRNA) genes. Binds specifically to the boxA antiterminator sequence of the ribosomal RNA (rrn) operons.</text>
</comment>
<evidence type="ECO:0000259" key="7">
    <source>
        <dbReference type="Pfam" id="PF01029"/>
    </source>
</evidence>
<evidence type="ECO:0000313" key="8">
    <source>
        <dbReference type="EMBL" id="POR05262.1"/>
    </source>
</evidence>
<dbReference type="InterPro" id="IPR035926">
    <property type="entry name" value="NusB-like_sf"/>
</dbReference>
<dbReference type="Gene3D" id="1.10.940.10">
    <property type="entry name" value="NusB-like"/>
    <property type="match status" value="1"/>
</dbReference>
<dbReference type="EMBL" id="LPWH01000004">
    <property type="protein sequence ID" value="POR05262.1"/>
    <property type="molecule type" value="Genomic_DNA"/>
</dbReference>
<gene>
    <name evidence="6" type="primary">nusB</name>
    <name evidence="8" type="ORF">AU468_01880</name>
</gene>
<feature type="domain" description="NusB/RsmB/TIM44" evidence="7">
    <location>
        <begin position="5"/>
        <end position="129"/>
    </location>
</feature>
<dbReference type="GO" id="GO:0006353">
    <property type="term" value="P:DNA-templated transcription termination"/>
    <property type="evidence" value="ECO:0007669"/>
    <property type="project" value="UniProtKB-UniRule"/>
</dbReference>
<protein>
    <recommendedName>
        <fullName evidence="6">Transcription antitermination protein NusB</fullName>
    </recommendedName>
    <alternativeName>
        <fullName evidence="6">Antitermination factor NusB</fullName>
    </alternativeName>
</protein>
<evidence type="ECO:0000313" key="9">
    <source>
        <dbReference type="Proteomes" id="UP000237350"/>
    </source>
</evidence>
<evidence type="ECO:0000256" key="4">
    <source>
        <dbReference type="ARBA" id="ARBA00023015"/>
    </source>
</evidence>
<evidence type="ECO:0000256" key="6">
    <source>
        <dbReference type="HAMAP-Rule" id="MF_00073"/>
    </source>
</evidence>
<organism evidence="8 9">
    <name type="scientific">Alkalispirochaeta sphaeroplastigenens</name>
    <dbReference type="NCBI Taxonomy" id="1187066"/>
    <lineage>
        <taxon>Bacteria</taxon>
        <taxon>Pseudomonadati</taxon>
        <taxon>Spirochaetota</taxon>
        <taxon>Spirochaetia</taxon>
        <taxon>Spirochaetales</taxon>
        <taxon>Spirochaetaceae</taxon>
        <taxon>Alkalispirochaeta</taxon>
    </lineage>
</organism>
<dbReference type="Proteomes" id="UP000237350">
    <property type="component" value="Unassembled WGS sequence"/>
</dbReference>
<dbReference type="InterPro" id="IPR006027">
    <property type="entry name" value="NusB_RsmB_TIM44"/>
</dbReference>
<sequence>MASRRKSRRLVVQALYSWGTGTSDLPVLLQFSWADPSGEEDLAFPRMILQGTLEHLALVDQKITDHLTNWDIDRLARVDLAILRMSTYCLMYQPDIPAQITIDEAVELAKELSTDEAYRFINGVLDGIRRDVQSQG</sequence>
<keyword evidence="2 6" id="KW-0889">Transcription antitermination</keyword>
<dbReference type="PANTHER" id="PTHR11078">
    <property type="entry name" value="N UTILIZATION SUBSTANCE PROTEIN B-RELATED"/>
    <property type="match status" value="1"/>
</dbReference>
<name>A0A2S4K0G6_9SPIO</name>